<accession>A0AAU2HFI5</accession>
<evidence type="ECO:0000313" key="2">
    <source>
        <dbReference type="EMBL" id="WTU45923.1"/>
    </source>
</evidence>
<reference evidence="2" key="1">
    <citation type="submission" date="2022-10" db="EMBL/GenBank/DDBJ databases">
        <title>The complete genomes of actinobacterial strains from the NBC collection.</title>
        <authorList>
            <person name="Joergensen T.S."/>
            <person name="Alvarez Arevalo M."/>
            <person name="Sterndorff E.B."/>
            <person name="Faurdal D."/>
            <person name="Vuksanovic O."/>
            <person name="Mourched A.-S."/>
            <person name="Charusanti P."/>
            <person name="Shaw S."/>
            <person name="Blin K."/>
            <person name="Weber T."/>
        </authorList>
    </citation>
    <scope>NUCLEOTIDE SEQUENCE</scope>
    <source>
        <strain evidence="2">NBC_00060</strain>
        <plasmid evidence="2">unnamed1</plasmid>
    </source>
</reference>
<name>A0AAU2HFI5_9ACTN</name>
<evidence type="ECO:0000259" key="1">
    <source>
        <dbReference type="Pfam" id="PF07812"/>
    </source>
</evidence>
<organism evidence="2">
    <name type="scientific">Streptomyces sp. NBC_00060</name>
    <dbReference type="NCBI Taxonomy" id="2975636"/>
    <lineage>
        <taxon>Bacteria</taxon>
        <taxon>Bacillati</taxon>
        <taxon>Actinomycetota</taxon>
        <taxon>Actinomycetes</taxon>
        <taxon>Kitasatosporales</taxon>
        <taxon>Streptomycetaceae</taxon>
        <taxon>Streptomyces</taxon>
    </lineage>
</organism>
<gene>
    <name evidence="2" type="ORF">OHV25_40730</name>
</gene>
<dbReference type="Pfam" id="PF07812">
    <property type="entry name" value="TfuA"/>
    <property type="match status" value="1"/>
</dbReference>
<dbReference type="RefSeq" id="WP_331723712.1">
    <property type="nucleotide sequence ID" value="NZ_CP108254.1"/>
</dbReference>
<proteinExistence type="predicted"/>
<geneLocation type="plasmid" evidence="2">
    <name>unnamed1</name>
</geneLocation>
<dbReference type="EMBL" id="CP108254">
    <property type="protein sequence ID" value="WTU45923.1"/>
    <property type="molecule type" value="Genomic_DNA"/>
</dbReference>
<feature type="domain" description="TfuA-like core" evidence="1">
    <location>
        <begin position="48"/>
        <end position="166"/>
    </location>
</feature>
<protein>
    <submittedName>
        <fullName evidence="2">TfuA-like protein</fullName>
    </submittedName>
</protein>
<keyword evidence="2" id="KW-0614">Plasmid</keyword>
<dbReference type="InterPro" id="IPR012924">
    <property type="entry name" value="TfuA_core"/>
</dbReference>
<sequence>MIHVYVGPTLGRAEPVLATPRIRVLQPVRHGDLFDPAIVSEDTVVVIDGAWHQAPAVRHKELVGLLDRGVRVIGAASVGALRAAELHRFGMTGVGRVFRAYRRGEIDGDDEVAVGQAPDGDLRALTWPLVNVRQAFRLAVGERVVTREAAAALLEAARAVYYPQRTVAAVLAVCRRRGARTLAAWLEEHKAADPFFADVKRDDALEAVQVALAGPLPLWRSTTGAGESGYFRRWGNAFATQNVDGVLLHTAQRVAYQQLFDPVFPQVWSGFLDHLSRHPGDGTRGMPLAERIRSVAPEGAPPAHVLFRPQPDLRDSGTVARLLERETAADRAAITRYTACNDTARRAQAGFCPQAVDEDTTRRVLLRLWDIAPARLEEAAASRGFRSSAHATEELKVFMAGLVHDQEQTRKLTDAR</sequence>
<dbReference type="AlphaFoldDB" id="A0AAU2HFI5"/>